<sequence length="1756" mass="192507">MESQLSQCKKLAVSLLLCAGTSVHATETSLSAVVALDINQTHVLERQGFEAVMTMNNALDHQALTDIHITLNFIDEKGNPVIASTDPAHPRAAFIIHEAHLDGIKNTEGDGTLPPSQQATARWFIVPALGSGGQTPTGNLYYAGASLSYTLDDQREEIPVSPDTLRVQPIPMLSLDYFLPREVHGDDPRTVGIEAVEPFTVGVRVTNRGHGDAQGVSIASAATEIIEDARGQPVDYTITESYVDDSAASRSLTLALGDLPAQASVTGRWQMETARSARLAGFDARFTHRDKQGQPLSSLVSAVQTHPLLKAVRVEAPNQDSITDFLAYKGDALTLFTSHGEDMTVTDHSAQARFEALSSPLLSSRASSSVSGSHLANEPADALDQQDADDPNILLDSASPMAMPPAELVAAAQLAKEKAAESATAAQARLFSHQLLFPATSEPTYVRIADPFKGKKAIAQVLRSDGRLVNPQNVWLTQHFDETTMMWSHYLHLFDVQSTGEYVFDFIEQVEQPAAPRMRYIPDMIGHEGGIIDFYIDAEDVNNDPLSVTVSPMPEGAKLVEIANGKARFTWSVQIGQVGNYPVIVSASDGERYTNQRVLLAVNPSYDIDGDGMDDDWERKHFMTLARDGIGDYDDDGIPDFEEFEKGSNPTLDNGPHTPAIVAPMTDVVTDPKVALTVNNAAYAGSKAISYFFEVFTDEGMTQPFVASGPVEEGDSQTRWQPTGAWGENQHYYWRVRAYNGDVYSPWNYGAFYLNQVNEAPTVPQLNSPLDTTSVDTFMPLLSVVNAEDPEGRELTYTFALYSDEGLTKLVAQSSAIVGQHNGQTQWQSTESLLEGAQYYWQVTATDPDGAQSRSSVSQFTVLTANARPATPDLIAPHQGQVITQDYLDIVVSQSDDRDGHSVGYAFELDTVPTFNSATKRGQLIWPQEEGDVVWSVDQLQAGQTYFWRVKAVDDNDAYSDVLNGQFTVQQGQLPLRKPVVKNPGQGAWVASTAPVLELHDASLSENIRYEFEVYAEGLGASLITTAVSPSPAFQVNRTLTDRTWYHWRVRSVDEDGRYSPWTDKTRFYVDDQLADAVPTLRWLKPQTDLEVNMGEPLTLAWVDEDPDSSASVDLYYTHLDDALETQTKGNDFSLTGAGWVEVNAGDQGAYYVLLPTGDTDTKMSAGANAAKAQDPQITQSAKPQSESAQAKWRMAASMAGYYELQAFWPTADYDYPQTVSYTVTDKDKVATTVTVQPTEGWVSLGVFSLAEGEFTLQLNTDLPVNYALGQHILADKARMLPLDSPNQLMVSALNEDDVESRYQWDTHSLNPGMYKVTAIIRDDVNSVVVQSPATIKVNEPAYLLVDDASALASLDKLAYSEERASGYIGHGYHVMDNPDAANVLQSAWRLSIREDGWYALAFHDLPGFANDALSFRMSSQYVDQALPSVPRRVETESGARWASLGKYWLKAGHYEINAQLERPARAAIDAIKVQKVAGASRTALEVDNHSIDFTASGAVDVSQQYAGYQGDDYSVMCPGIDGHAAWDVELHHEGLYEVFTNWSAHQTRASNARYTVHHQASQGYSGQANASLLTSLLKNQRENGGEWQSLGVFHFDAGMATVSVNNQDANGCVVADAVKFVKRDASAIILDNASEAFHPSGSWTKSKQISGFEKADYAYSRWGDAYWQTQIAEAGTYRVEAMWTADDDRSGSVTYTLSNAQSELDSKTVSQKHNGGKWRHLGELTLQPGPLKVSIENDYFWGLVVADAIRLTKVE</sequence>
<feature type="signal peptide" evidence="2">
    <location>
        <begin position="1"/>
        <end position="25"/>
    </location>
</feature>
<dbReference type="PATRIC" id="fig|754436.4.peg.2745"/>
<feature type="compositionally biased region" description="Low complexity" evidence="1">
    <location>
        <begin position="368"/>
        <end position="383"/>
    </location>
</feature>
<keyword evidence="2" id="KW-0732">Signal</keyword>
<feature type="domain" description="Golvesin/Xly CBD-like" evidence="3">
    <location>
        <begin position="1487"/>
        <end position="1622"/>
    </location>
</feature>
<dbReference type="EMBL" id="LDOV01000022">
    <property type="protein sequence ID" value="KLV00539.1"/>
    <property type="molecule type" value="Genomic_DNA"/>
</dbReference>
<protein>
    <recommendedName>
        <fullName evidence="3">Golvesin/Xly CBD-like domain-containing protein</fullName>
    </recommendedName>
</protein>
<organism evidence="4 5">
    <name type="scientific">Photobacterium aphoticum</name>
    <dbReference type="NCBI Taxonomy" id="754436"/>
    <lineage>
        <taxon>Bacteria</taxon>
        <taxon>Pseudomonadati</taxon>
        <taxon>Pseudomonadota</taxon>
        <taxon>Gammaproteobacteria</taxon>
        <taxon>Vibrionales</taxon>
        <taxon>Vibrionaceae</taxon>
        <taxon>Photobacterium</taxon>
    </lineage>
</organism>
<gene>
    <name evidence="4" type="ORF">ABT58_12905</name>
</gene>
<dbReference type="InterPro" id="IPR013783">
    <property type="entry name" value="Ig-like_fold"/>
</dbReference>
<evidence type="ECO:0000313" key="4">
    <source>
        <dbReference type="EMBL" id="KLV00539.1"/>
    </source>
</evidence>
<dbReference type="Pfam" id="PF25275">
    <property type="entry name" value="Golvesin_C"/>
    <property type="match status" value="3"/>
</dbReference>
<proteinExistence type="predicted"/>
<feature type="region of interest" description="Disordered" evidence="1">
    <location>
        <begin position="368"/>
        <end position="393"/>
    </location>
</feature>
<keyword evidence="5" id="KW-1185">Reference proteome</keyword>
<dbReference type="RefSeq" id="WP_047874805.1">
    <property type="nucleotide sequence ID" value="NZ_BMYC01000004.1"/>
</dbReference>
<dbReference type="Proteomes" id="UP000036426">
    <property type="component" value="Unassembled WGS sequence"/>
</dbReference>
<dbReference type="InterPro" id="IPR033803">
    <property type="entry name" value="CBD-like_Golvesin-Xly"/>
</dbReference>
<dbReference type="OrthoDB" id="5699795at2"/>
<feature type="domain" description="Golvesin/Xly CBD-like" evidence="3">
    <location>
        <begin position="1629"/>
        <end position="1754"/>
    </location>
</feature>
<feature type="chain" id="PRO_5005251729" description="Golvesin/Xly CBD-like domain-containing protein" evidence="2">
    <location>
        <begin position="26"/>
        <end position="1756"/>
    </location>
</feature>
<evidence type="ECO:0000256" key="1">
    <source>
        <dbReference type="SAM" id="MobiDB-lite"/>
    </source>
</evidence>
<accession>A0A0J1GM41</accession>
<comment type="caution">
    <text evidence="4">The sequence shown here is derived from an EMBL/GenBank/DDBJ whole genome shotgun (WGS) entry which is preliminary data.</text>
</comment>
<evidence type="ECO:0000313" key="5">
    <source>
        <dbReference type="Proteomes" id="UP000036426"/>
    </source>
</evidence>
<name>A0A0J1GM41_9GAMM</name>
<feature type="domain" description="Golvesin/Xly CBD-like" evidence="3">
    <location>
        <begin position="1180"/>
        <end position="1255"/>
    </location>
</feature>
<reference evidence="4 5" key="1">
    <citation type="submission" date="2015-05" db="EMBL/GenBank/DDBJ databases">
        <title>Photobacterium galathea sp. nov.</title>
        <authorList>
            <person name="Machado H."/>
            <person name="Gram L."/>
        </authorList>
    </citation>
    <scope>NUCLEOTIDE SEQUENCE [LARGE SCALE GENOMIC DNA]</scope>
    <source>
        <strain evidence="4 5">DSM 25995</strain>
    </source>
</reference>
<evidence type="ECO:0000256" key="2">
    <source>
        <dbReference type="SAM" id="SignalP"/>
    </source>
</evidence>
<dbReference type="Gene3D" id="2.60.40.10">
    <property type="entry name" value="Immunoglobulins"/>
    <property type="match status" value="3"/>
</dbReference>
<evidence type="ECO:0000259" key="3">
    <source>
        <dbReference type="Pfam" id="PF25275"/>
    </source>
</evidence>